<dbReference type="eggNOG" id="COG0847">
    <property type="taxonomic scope" value="Bacteria"/>
</dbReference>
<proteinExistence type="predicted"/>
<dbReference type="InterPro" id="IPR012337">
    <property type="entry name" value="RNaseH-like_sf"/>
</dbReference>
<dbReference type="SUPFAM" id="SSF53098">
    <property type="entry name" value="Ribonuclease H-like"/>
    <property type="match status" value="1"/>
</dbReference>
<evidence type="ECO:0000259" key="2">
    <source>
        <dbReference type="PROSITE" id="PS50172"/>
    </source>
</evidence>
<dbReference type="PANTHER" id="PTHR30231:SF41">
    <property type="entry name" value="DNA POLYMERASE III SUBUNIT EPSILON"/>
    <property type="match status" value="1"/>
</dbReference>
<dbReference type="SUPFAM" id="SSF52113">
    <property type="entry name" value="BRCT domain"/>
    <property type="match status" value="1"/>
</dbReference>
<dbReference type="InterPro" id="IPR001357">
    <property type="entry name" value="BRCT_dom"/>
</dbReference>
<dbReference type="Gene3D" id="3.30.420.10">
    <property type="entry name" value="Ribonuclease H-like superfamily/Ribonuclease H"/>
    <property type="match status" value="1"/>
</dbReference>
<dbReference type="Proteomes" id="UP000029050">
    <property type="component" value="Unassembled WGS sequence"/>
</dbReference>
<feature type="region of interest" description="Disordered" evidence="1">
    <location>
        <begin position="180"/>
        <end position="204"/>
    </location>
</feature>
<dbReference type="GO" id="GO:0003676">
    <property type="term" value="F:nucleic acid binding"/>
    <property type="evidence" value="ECO:0007669"/>
    <property type="project" value="InterPro"/>
</dbReference>
<dbReference type="PROSITE" id="PS50172">
    <property type="entry name" value="BRCT"/>
    <property type="match status" value="1"/>
</dbReference>
<sequence length="448" mass="49064">MHVAPDGTLEDEVETLIHVQRDLGPQSLHHISAAELMQAPDFAGIARSLGAFLEHRVFVAHNAQFDSGFLNREYERLGYRIPVDDSDTICTLKLARRILGVGGLSKCCALCGIENADAHSALSDARATAELLGIFMKEDPRWTGWQAMMAGAAEQDWPRITEGDQEWMPRRSHTRHDAAPYYGVVPSEPPARVSTAPTDASRSADDTLIAPVEAGGVDTTLMEIIASRCTAHPRFAADPGSVMRYLRLLDDSLVSASLSLHERIALADLASQLQLSQEECANAHEQYFREAAQAAWEDGAPNAHERQRLLDIGHELTIPGTVIDHATADTLMDAPIDRISISDDIGRPVPLHRPFELCEGDHLVLTGAMSRQRGEWEGILRSLGLVPRNAVSRKTQLVIAADPDSESTKARKARSYHIPIVDEAWLEDAISDGIAVTANDRYPSATSW</sequence>
<evidence type="ECO:0000256" key="1">
    <source>
        <dbReference type="SAM" id="MobiDB-lite"/>
    </source>
</evidence>
<dbReference type="GO" id="GO:0008408">
    <property type="term" value="F:3'-5' exonuclease activity"/>
    <property type="evidence" value="ECO:0007669"/>
    <property type="project" value="TreeGrafter"/>
</dbReference>
<dbReference type="GO" id="GO:0045004">
    <property type="term" value="P:DNA replication proofreading"/>
    <property type="evidence" value="ECO:0007669"/>
    <property type="project" value="TreeGrafter"/>
</dbReference>
<dbReference type="InterPro" id="IPR013520">
    <property type="entry name" value="Ribonucl_H"/>
</dbReference>
<dbReference type="SMART" id="SM00292">
    <property type="entry name" value="BRCT"/>
    <property type="match status" value="1"/>
</dbReference>
<comment type="caution">
    <text evidence="3">The sequence shown here is derived from an EMBL/GenBank/DDBJ whole genome shotgun (WGS) entry which is preliminary data.</text>
</comment>
<protein>
    <submittedName>
        <fullName evidence="3">DnaQ DNA polymerase III alpha subunit</fullName>
    </submittedName>
</protein>
<dbReference type="Pfam" id="PF00929">
    <property type="entry name" value="RNase_T"/>
    <property type="match status" value="1"/>
</dbReference>
<dbReference type="Pfam" id="PF00533">
    <property type="entry name" value="BRCT"/>
    <property type="match status" value="1"/>
</dbReference>
<gene>
    <name evidence="3" type="ORF">BPSY_1801</name>
</gene>
<evidence type="ECO:0000313" key="3">
    <source>
        <dbReference type="EMBL" id="KFI81393.1"/>
    </source>
</evidence>
<dbReference type="SMART" id="SM00479">
    <property type="entry name" value="EXOIII"/>
    <property type="match status" value="1"/>
</dbReference>
<dbReference type="CDD" id="cd06127">
    <property type="entry name" value="DEDDh"/>
    <property type="match status" value="1"/>
</dbReference>
<dbReference type="EMBL" id="JGZI01000010">
    <property type="protein sequence ID" value="KFI81393.1"/>
    <property type="molecule type" value="Genomic_DNA"/>
</dbReference>
<reference evidence="3 4" key="1">
    <citation type="submission" date="2014-03" db="EMBL/GenBank/DDBJ databases">
        <title>Genomics of Bifidobacteria.</title>
        <authorList>
            <person name="Ventura M."/>
            <person name="Milani C."/>
            <person name="Lugli G.A."/>
        </authorList>
    </citation>
    <scope>NUCLEOTIDE SEQUENCE [LARGE SCALE GENOMIC DNA]</scope>
    <source>
        <strain evidence="3 4">LMG 21775</strain>
    </source>
</reference>
<dbReference type="InterPro" id="IPR036420">
    <property type="entry name" value="BRCT_dom_sf"/>
</dbReference>
<organism evidence="3 4">
    <name type="scientific">Bifidobacterium psychraerophilum</name>
    <dbReference type="NCBI Taxonomy" id="218140"/>
    <lineage>
        <taxon>Bacteria</taxon>
        <taxon>Bacillati</taxon>
        <taxon>Actinomycetota</taxon>
        <taxon>Actinomycetes</taxon>
        <taxon>Bifidobacteriales</taxon>
        <taxon>Bifidobacteriaceae</taxon>
        <taxon>Bifidobacterium</taxon>
    </lineage>
</organism>
<accession>A0A087CDP3</accession>
<dbReference type="InterPro" id="IPR036397">
    <property type="entry name" value="RNaseH_sf"/>
</dbReference>
<evidence type="ECO:0000313" key="4">
    <source>
        <dbReference type="Proteomes" id="UP000029050"/>
    </source>
</evidence>
<dbReference type="PANTHER" id="PTHR30231">
    <property type="entry name" value="DNA POLYMERASE III SUBUNIT EPSILON"/>
    <property type="match status" value="1"/>
</dbReference>
<dbReference type="STRING" id="218140.BPSY_1801"/>
<feature type="domain" description="BRCT" evidence="2">
    <location>
        <begin position="353"/>
        <end position="443"/>
    </location>
</feature>
<dbReference type="Gene3D" id="3.40.50.10190">
    <property type="entry name" value="BRCT domain"/>
    <property type="match status" value="1"/>
</dbReference>
<keyword evidence="4" id="KW-1185">Reference proteome</keyword>
<name>A0A087CDP3_9BIFI</name>
<dbReference type="AlphaFoldDB" id="A0A087CDP3"/>
<dbReference type="GO" id="GO:0005829">
    <property type="term" value="C:cytosol"/>
    <property type="evidence" value="ECO:0007669"/>
    <property type="project" value="TreeGrafter"/>
</dbReference>